<comment type="caution">
    <text evidence="1">The sequence shown here is derived from an EMBL/GenBank/DDBJ whole genome shotgun (WGS) entry which is preliminary data.</text>
</comment>
<name>A0A557SV08_9ARCH</name>
<proteinExistence type="predicted"/>
<keyword evidence="2" id="KW-1185">Reference proteome</keyword>
<accession>A0A557SV08</accession>
<organism evidence="1 2">
    <name type="scientific">Candidatus Nitrosocosmicus arcticus</name>
    <dbReference type="NCBI Taxonomy" id="2035267"/>
    <lineage>
        <taxon>Archaea</taxon>
        <taxon>Nitrososphaerota</taxon>
        <taxon>Nitrososphaeria</taxon>
        <taxon>Nitrososphaerales</taxon>
        <taxon>Nitrososphaeraceae</taxon>
        <taxon>Candidatus Nitrosocosmicus</taxon>
    </lineage>
</organism>
<dbReference type="EMBL" id="VOAH01000007">
    <property type="protein sequence ID" value="TVP40437.1"/>
    <property type="molecule type" value="Genomic_DNA"/>
</dbReference>
<evidence type="ECO:0000313" key="2">
    <source>
        <dbReference type="Proteomes" id="UP000315289"/>
    </source>
</evidence>
<evidence type="ECO:0000313" key="1">
    <source>
        <dbReference type="EMBL" id="TVP40437.1"/>
    </source>
</evidence>
<dbReference type="AlphaFoldDB" id="A0A557SV08"/>
<reference evidence="1 2" key="1">
    <citation type="journal article" date="2019" name="Front. Microbiol.">
        <title>Ammonia Oxidation by the Arctic Terrestrial Thaumarchaeote Candidatus Nitrosocosmicus arcticus Is Stimulated by Increasing Temperatures.</title>
        <authorList>
            <person name="Alves R.J.E."/>
            <person name="Kerou M."/>
            <person name="Zappe A."/>
            <person name="Bittner R."/>
            <person name="Abby S.S."/>
            <person name="Schmidt H.A."/>
            <person name="Pfeifer K."/>
            <person name="Schleper C."/>
        </authorList>
    </citation>
    <scope>NUCLEOTIDE SEQUENCE [LARGE SCALE GENOMIC DNA]</scope>
    <source>
        <strain evidence="1 2">Kfb</strain>
    </source>
</reference>
<dbReference type="Proteomes" id="UP000315289">
    <property type="component" value="Unassembled WGS sequence"/>
</dbReference>
<protein>
    <submittedName>
        <fullName evidence="1">Uncharacterized protein</fullName>
    </submittedName>
</protein>
<gene>
    <name evidence="1" type="ORF">NARC_70014</name>
</gene>
<sequence length="55" mass="6717">MLYFIIFFEIRLTGENVKNYFQTIKIIVLYSKDMKDLQVMINFSICKIFCNSYYL</sequence>